<dbReference type="EC" id="2.4.1.-" evidence="12"/>
<keyword evidence="10" id="KW-0472">Membrane</keyword>
<evidence type="ECO:0000256" key="1">
    <source>
        <dbReference type="ARBA" id="ARBA00004323"/>
    </source>
</evidence>
<feature type="domain" description="Fucosyltransferase N-terminal" evidence="14">
    <location>
        <begin position="106"/>
        <end position="213"/>
    </location>
</feature>
<comment type="caution">
    <text evidence="15">The sequence shown here is derived from an EMBL/GenBank/DDBJ whole genome shotgun (WGS) entry which is preliminary data.</text>
</comment>
<comment type="subcellular location">
    <subcellularLocation>
        <location evidence="1">Golgi apparatus membrane</location>
        <topology evidence="1">Single-pass type II membrane protein</topology>
    </subcellularLocation>
    <subcellularLocation>
        <location evidence="12">Golgi apparatus</location>
        <location evidence="12">Golgi stack membrane</location>
        <topology evidence="12">Single-pass type II membrane protein</topology>
    </subcellularLocation>
</comment>
<proteinExistence type="inferred from homology"/>
<dbReference type="InterPro" id="IPR001503">
    <property type="entry name" value="Glyco_trans_10"/>
</dbReference>
<keyword evidence="8" id="KW-1133">Transmembrane helix</keyword>
<dbReference type="Proteomes" id="UP001208570">
    <property type="component" value="Unassembled WGS sequence"/>
</dbReference>
<keyword evidence="6 12" id="KW-0812">Transmembrane</keyword>
<organism evidence="15 16">
    <name type="scientific">Paralvinella palmiformis</name>
    <dbReference type="NCBI Taxonomy" id="53620"/>
    <lineage>
        <taxon>Eukaryota</taxon>
        <taxon>Metazoa</taxon>
        <taxon>Spiralia</taxon>
        <taxon>Lophotrochozoa</taxon>
        <taxon>Annelida</taxon>
        <taxon>Polychaeta</taxon>
        <taxon>Sedentaria</taxon>
        <taxon>Canalipalpata</taxon>
        <taxon>Terebellida</taxon>
        <taxon>Terebelliformia</taxon>
        <taxon>Alvinellidae</taxon>
        <taxon>Paralvinella</taxon>
    </lineage>
</organism>
<dbReference type="PANTHER" id="PTHR48438">
    <property type="entry name" value="ALPHA-(1,3)-FUCOSYLTRANSFERASE C-RELATED"/>
    <property type="match status" value="1"/>
</dbReference>
<keyword evidence="4 12" id="KW-0328">Glycosyltransferase</keyword>
<dbReference type="PANTHER" id="PTHR48438:SF1">
    <property type="entry name" value="ALPHA-(1,3)-FUCOSYLTRANSFERASE C-RELATED"/>
    <property type="match status" value="1"/>
</dbReference>
<dbReference type="InterPro" id="IPR055270">
    <property type="entry name" value="Glyco_tran_10_C"/>
</dbReference>
<evidence type="ECO:0000256" key="3">
    <source>
        <dbReference type="ARBA" id="ARBA00008919"/>
    </source>
</evidence>
<evidence type="ECO:0000256" key="11">
    <source>
        <dbReference type="ARBA" id="ARBA00023180"/>
    </source>
</evidence>
<evidence type="ECO:0000313" key="16">
    <source>
        <dbReference type="Proteomes" id="UP001208570"/>
    </source>
</evidence>
<dbReference type="FunFam" id="3.40.50.11660:FF:000006">
    <property type="entry name" value="Alpha-(1,3)-fucosyltransferase C"/>
    <property type="match status" value="1"/>
</dbReference>
<dbReference type="SUPFAM" id="SSF53756">
    <property type="entry name" value="UDP-Glycosyltransferase/glycogen phosphorylase"/>
    <property type="match status" value="1"/>
</dbReference>
<comment type="pathway">
    <text evidence="2">Protein modification; protein glycosylation.</text>
</comment>
<keyword evidence="7" id="KW-0735">Signal-anchor</keyword>
<dbReference type="EMBL" id="JAODUP010000440">
    <property type="protein sequence ID" value="KAK2149711.1"/>
    <property type="molecule type" value="Genomic_DNA"/>
</dbReference>
<evidence type="ECO:0000256" key="2">
    <source>
        <dbReference type="ARBA" id="ARBA00004922"/>
    </source>
</evidence>
<name>A0AAD9MZR2_9ANNE</name>
<dbReference type="Pfam" id="PF00852">
    <property type="entry name" value="Glyco_transf_10"/>
    <property type="match status" value="1"/>
</dbReference>
<comment type="similarity">
    <text evidence="3 12">Belongs to the glycosyltransferase 10 family.</text>
</comment>
<keyword evidence="5 12" id="KW-0808">Transferase</keyword>
<feature type="domain" description="Fucosyltransferase C-terminal" evidence="13">
    <location>
        <begin position="235"/>
        <end position="395"/>
    </location>
</feature>
<accession>A0AAD9MZR2</accession>
<evidence type="ECO:0000256" key="12">
    <source>
        <dbReference type="RuleBase" id="RU003832"/>
    </source>
</evidence>
<dbReference type="AlphaFoldDB" id="A0AAD9MZR2"/>
<dbReference type="GO" id="GO:0000139">
    <property type="term" value="C:Golgi membrane"/>
    <property type="evidence" value="ECO:0007669"/>
    <property type="project" value="UniProtKB-SubCell"/>
</dbReference>
<evidence type="ECO:0000256" key="9">
    <source>
        <dbReference type="ARBA" id="ARBA00023034"/>
    </source>
</evidence>
<dbReference type="InterPro" id="IPR031481">
    <property type="entry name" value="Glyco_tran_10_N"/>
</dbReference>
<sequence>MSEIKFYNGNQIETEIGKKKAKENGEQIAFGEKLITRNVPVTANISSADPTRITTRWQQSETVARVSVDIGEDDIGEDSIVELTIPIRNATQPFVPDEPDVGQNGTKLIIYWSERPRNDIVRFYDRDRTGFAEFSNCKWSNCELSRDRRRVREATVIVYRQYDPYPDWPAVRFSNQTYVHLLSDRPCAIHWWLPKFDDRINLTLNYRRDADIPHHKIARKKDHPAEKKYVPVFRWENKTKSIVWAVSDCQTASKREDYVAELSKHIDIDVYGSCGSLTCPREQQNQCSEIWEKKYKFYLAFENSICDGYITEKFYRTLSLELVPVVFGGGDYVTAGPPHSYINVRDYETPKDLAEYLHELAKDKQKYYEYFRWKQIYVIRPNINRSCKLCEVAHNIGRWSRPARHDYNMWWMSKCHNNLLDRMRRRGMW</sequence>
<evidence type="ECO:0000256" key="7">
    <source>
        <dbReference type="ARBA" id="ARBA00022968"/>
    </source>
</evidence>
<keyword evidence="9 12" id="KW-0333">Golgi apparatus</keyword>
<protein>
    <recommendedName>
        <fullName evidence="12">Fucosyltransferase</fullName>
        <ecNumber evidence="12">2.4.1.-</ecNumber>
    </recommendedName>
</protein>
<keyword evidence="16" id="KW-1185">Reference proteome</keyword>
<evidence type="ECO:0000256" key="10">
    <source>
        <dbReference type="ARBA" id="ARBA00023136"/>
    </source>
</evidence>
<evidence type="ECO:0000259" key="14">
    <source>
        <dbReference type="Pfam" id="PF17039"/>
    </source>
</evidence>
<reference evidence="15" key="1">
    <citation type="journal article" date="2023" name="Mol. Biol. Evol.">
        <title>Third-Generation Sequencing Reveals the Adaptive Role of the Epigenome in Three Deep-Sea Polychaetes.</title>
        <authorList>
            <person name="Perez M."/>
            <person name="Aroh O."/>
            <person name="Sun Y."/>
            <person name="Lan Y."/>
            <person name="Juniper S.K."/>
            <person name="Young C.R."/>
            <person name="Angers B."/>
            <person name="Qian P.Y."/>
        </authorList>
    </citation>
    <scope>NUCLEOTIDE SEQUENCE</scope>
    <source>
        <strain evidence="15">P08H-3</strain>
    </source>
</reference>
<dbReference type="Pfam" id="PF17039">
    <property type="entry name" value="Glyco_tran_10_N"/>
    <property type="match status" value="1"/>
</dbReference>
<dbReference type="Gene3D" id="3.40.50.11660">
    <property type="entry name" value="Glycosyl transferase family 10, C-terminal domain"/>
    <property type="match status" value="1"/>
</dbReference>
<gene>
    <name evidence="15" type="ORF">LSH36_440g00002</name>
</gene>
<evidence type="ECO:0000256" key="8">
    <source>
        <dbReference type="ARBA" id="ARBA00022989"/>
    </source>
</evidence>
<evidence type="ECO:0000256" key="6">
    <source>
        <dbReference type="ARBA" id="ARBA00022692"/>
    </source>
</evidence>
<evidence type="ECO:0000313" key="15">
    <source>
        <dbReference type="EMBL" id="KAK2149711.1"/>
    </source>
</evidence>
<evidence type="ECO:0000259" key="13">
    <source>
        <dbReference type="Pfam" id="PF00852"/>
    </source>
</evidence>
<dbReference type="GO" id="GO:0008417">
    <property type="term" value="F:fucosyltransferase activity"/>
    <property type="evidence" value="ECO:0007669"/>
    <property type="project" value="InterPro"/>
</dbReference>
<keyword evidence="11" id="KW-0325">Glycoprotein</keyword>
<dbReference type="GO" id="GO:0032580">
    <property type="term" value="C:Golgi cisterna membrane"/>
    <property type="evidence" value="ECO:0007669"/>
    <property type="project" value="UniProtKB-SubCell"/>
</dbReference>
<evidence type="ECO:0000256" key="4">
    <source>
        <dbReference type="ARBA" id="ARBA00022676"/>
    </source>
</evidence>
<dbReference type="InterPro" id="IPR038577">
    <property type="entry name" value="GT10-like_C_sf"/>
</dbReference>
<evidence type="ECO:0000256" key="5">
    <source>
        <dbReference type="ARBA" id="ARBA00022679"/>
    </source>
</evidence>